<dbReference type="PANTHER" id="PTHR13847">
    <property type="entry name" value="SARCOSINE DEHYDROGENASE-RELATED"/>
    <property type="match status" value="1"/>
</dbReference>
<dbReference type="GO" id="GO:0005737">
    <property type="term" value="C:cytoplasm"/>
    <property type="evidence" value="ECO:0007669"/>
    <property type="project" value="TreeGrafter"/>
</dbReference>
<dbReference type="InterPro" id="IPR006076">
    <property type="entry name" value="FAD-dep_OxRdtase"/>
</dbReference>
<keyword evidence="4" id="KW-1185">Reference proteome</keyword>
<dbReference type="Gene3D" id="3.50.50.60">
    <property type="entry name" value="FAD/NAD(P)-binding domain"/>
    <property type="match status" value="1"/>
</dbReference>
<organism evidence="3 4">
    <name type="scientific">Bordetella genomosp. 11</name>
    <dbReference type="NCBI Taxonomy" id="1416808"/>
    <lineage>
        <taxon>Bacteria</taxon>
        <taxon>Pseudomonadati</taxon>
        <taxon>Pseudomonadota</taxon>
        <taxon>Betaproteobacteria</taxon>
        <taxon>Burkholderiales</taxon>
        <taxon>Alcaligenaceae</taxon>
        <taxon>Bordetella</taxon>
    </lineage>
</organism>
<evidence type="ECO:0000256" key="1">
    <source>
        <dbReference type="ARBA" id="ARBA00023002"/>
    </source>
</evidence>
<comment type="caution">
    <text evidence="3">The sequence shown here is derived from an EMBL/GenBank/DDBJ whole genome shotgun (WGS) entry which is preliminary data.</text>
</comment>
<proteinExistence type="predicted"/>
<accession>A0A261UI24</accession>
<protein>
    <submittedName>
        <fullName evidence="3">FAD-dependent oxidoreductase</fullName>
    </submittedName>
</protein>
<dbReference type="Gene3D" id="3.30.9.10">
    <property type="entry name" value="D-Amino Acid Oxidase, subunit A, domain 2"/>
    <property type="match status" value="1"/>
</dbReference>
<dbReference type="Proteomes" id="UP000215767">
    <property type="component" value="Unassembled WGS sequence"/>
</dbReference>
<reference evidence="4" key="1">
    <citation type="submission" date="2017-05" db="EMBL/GenBank/DDBJ databases">
        <title>Complete and WGS of Bordetella genogroups.</title>
        <authorList>
            <person name="Spilker T."/>
            <person name="Lipuma J."/>
        </authorList>
    </citation>
    <scope>NUCLEOTIDE SEQUENCE [LARGE SCALE GENOMIC DNA]</scope>
    <source>
        <strain evidence="4">AU8856</strain>
    </source>
</reference>
<sequence length="433" mass="47247">MNPPPFPEIASLWRETAALKHRYPRLKNIVQCDVAIVGGGYTGLSTARHLALRGLDPVVVDASRIGWGASGRNGGVVSGKFRLSFADCASRYGMDMARRMAALAHEAVDLVAETVDACGIADARLRIAGNLRCAHNDIALARLRDERDWLASNMGDTSSRLLSRQEVIDETGSSDFVGGLLNPQAGLIHPLNYARGLAANLAEQGIRLFEQSPVLRIRRAGDRVEVITPDGAVSARHVALATNAYSDLTPATARLARTLVPFRSAMVATEPLPPALLATLLREDRSYSETRRMMRWFRKVDDRILFGGRGAFGRDDSDAAFAALRRKMAAIFPQLAQVRITHRWSGLVAMTLDSVPHVGPWDERICYAVGYNGAGVAMATLMGRYLADIVQGGRPDIGLLAAPRLRTVPCYPLREPIVRLVAGWYQFLDAIGR</sequence>
<dbReference type="PANTHER" id="PTHR13847:SF281">
    <property type="entry name" value="FAD DEPENDENT OXIDOREDUCTASE DOMAIN-CONTAINING PROTEIN"/>
    <property type="match status" value="1"/>
</dbReference>
<evidence type="ECO:0000259" key="2">
    <source>
        <dbReference type="Pfam" id="PF01266"/>
    </source>
</evidence>
<dbReference type="RefSeq" id="WP_094842275.1">
    <property type="nucleotide sequence ID" value="NZ_NEVS01000004.1"/>
</dbReference>
<feature type="domain" description="FAD dependent oxidoreductase" evidence="2">
    <location>
        <begin position="33"/>
        <end position="388"/>
    </location>
</feature>
<dbReference type="EMBL" id="NEVS01000004">
    <property type="protein sequence ID" value="OZI60870.1"/>
    <property type="molecule type" value="Genomic_DNA"/>
</dbReference>
<keyword evidence="1" id="KW-0560">Oxidoreductase</keyword>
<dbReference type="SUPFAM" id="SSF51905">
    <property type="entry name" value="FAD/NAD(P)-binding domain"/>
    <property type="match status" value="1"/>
</dbReference>
<evidence type="ECO:0000313" key="3">
    <source>
        <dbReference type="EMBL" id="OZI60870.1"/>
    </source>
</evidence>
<name>A0A261UI24_9BORD</name>
<evidence type="ECO:0000313" key="4">
    <source>
        <dbReference type="Proteomes" id="UP000215767"/>
    </source>
</evidence>
<dbReference type="Pfam" id="PF01266">
    <property type="entry name" value="DAO"/>
    <property type="match status" value="1"/>
</dbReference>
<dbReference type="AlphaFoldDB" id="A0A261UI24"/>
<gene>
    <name evidence="3" type="ORF">CAL28_16005</name>
</gene>
<dbReference type="InterPro" id="IPR036188">
    <property type="entry name" value="FAD/NAD-bd_sf"/>
</dbReference>
<dbReference type="GO" id="GO:0016491">
    <property type="term" value="F:oxidoreductase activity"/>
    <property type="evidence" value="ECO:0007669"/>
    <property type="project" value="UniProtKB-KW"/>
</dbReference>
<dbReference type="OrthoDB" id="9342835at2"/>